<evidence type="ECO:0000256" key="1">
    <source>
        <dbReference type="SAM" id="MobiDB-lite"/>
    </source>
</evidence>
<evidence type="ECO:0008006" key="4">
    <source>
        <dbReference type="Google" id="ProtNLM"/>
    </source>
</evidence>
<keyword evidence="3" id="KW-1185">Reference proteome</keyword>
<dbReference type="EMBL" id="WSZK01000046">
    <property type="protein sequence ID" value="MWG36922.1"/>
    <property type="molecule type" value="Genomic_DNA"/>
</dbReference>
<gene>
    <name evidence="2" type="ORF">GQS65_20955</name>
</gene>
<reference evidence="2 3" key="1">
    <citation type="submission" date="2019-12" db="EMBL/GenBank/DDBJ databases">
        <title>Halocatena pleomorpha gen. nov. sp. nov., an extremely halophilic archaeon of family Halobacteriaceae isolated from saltpan soil.</title>
        <authorList>
            <person name="Pal Y."/>
            <person name="Verma A."/>
            <person name="Krishnamurthi S."/>
            <person name="Kumar P."/>
        </authorList>
    </citation>
    <scope>NUCLEOTIDE SEQUENCE [LARGE SCALE GENOMIC DNA]</scope>
    <source>
        <strain evidence="2 3">JCM 16495</strain>
    </source>
</reference>
<feature type="region of interest" description="Disordered" evidence="1">
    <location>
        <begin position="1"/>
        <end position="84"/>
    </location>
</feature>
<dbReference type="AlphaFoldDB" id="A0A6B0GPZ8"/>
<dbReference type="Proteomes" id="UP000451471">
    <property type="component" value="Unassembled WGS sequence"/>
</dbReference>
<accession>A0A6B0GPZ8</accession>
<feature type="compositionally biased region" description="Basic and acidic residues" evidence="1">
    <location>
        <begin position="29"/>
        <end position="55"/>
    </location>
</feature>
<comment type="caution">
    <text evidence="2">The sequence shown here is derived from an EMBL/GenBank/DDBJ whole genome shotgun (WGS) entry which is preliminary data.</text>
</comment>
<feature type="compositionally biased region" description="Basic and acidic residues" evidence="1">
    <location>
        <begin position="1"/>
        <end position="10"/>
    </location>
</feature>
<evidence type="ECO:0000313" key="2">
    <source>
        <dbReference type="EMBL" id="MWG36922.1"/>
    </source>
</evidence>
<protein>
    <recommendedName>
        <fullName evidence="4">PRC-barrel domain containing protein</fullName>
    </recommendedName>
</protein>
<sequence>MKRAFDENDVGKPVFSAENDRIGTVSSIHGDDEHRANVRRDDDSDGLTDKIKDMLGWDDDDDEHELRSDDVDRQEDDGVYLRGR</sequence>
<organism evidence="2 3">
    <name type="scientific">Halomarina oriensis</name>
    <dbReference type="NCBI Taxonomy" id="671145"/>
    <lineage>
        <taxon>Archaea</taxon>
        <taxon>Methanobacteriati</taxon>
        <taxon>Methanobacteriota</taxon>
        <taxon>Stenosarchaea group</taxon>
        <taxon>Halobacteria</taxon>
        <taxon>Halobacteriales</taxon>
        <taxon>Natronomonadaceae</taxon>
        <taxon>Halomarina</taxon>
    </lineage>
</organism>
<dbReference type="RefSeq" id="WP_158206565.1">
    <property type="nucleotide sequence ID" value="NZ_WSZK01000046.1"/>
</dbReference>
<evidence type="ECO:0000313" key="3">
    <source>
        <dbReference type="Proteomes" id="UP000451471"/>
    </source>
</evidence>
<proteinExistence type="predicted"/>
<name>A0A6B0GPZ8_9EURY</name>